<dbReference type="VEuPathDB" id="FungiDB:H257_07983"/>
<evidence type="ECO:0000313" key="3">
    <source>
        <dbReference type="EMBL" id="RHY15341.1"/>
    </source>
</evidence>
<protein>
    <submittedName>
        <fullName evidence="3">Uncharacterized protein</fullName>
    </submittedName>
</protein>
<gene>
    <name evidence="3" type="ORF">DYB25_001657</name>
</gene>
<feature type="region of interest" description="Disordered" evidence="1">
    <location>
        <begin position="297"/>
        <end position="320"/>
    </location>
</feature>
<name>A0A397BC05_APHAT</name>
<proteinExistence type="predicted"/>
<evidence type="ECO:0000256" key="1">
    <source>
        <dbReference type="SAM" id="MobiDB-lite"/>
    </source>
</evidence>
<evidence type="ECO:0000256" key="2">
    <source>
        <dbReference type="SAM" id="SignalP"/>
    </source>
</evidence>
<evidence type="ECO:0000313" key="4">
    <source>
        <dbReference type="Proteomes" id="UP000266239"/>
    </source>
</evidence>
<sequence length="439" mass="45710">MHIGHALAVGLWSCLLGVPHGFVIEPSTSKEDIQRAFHVGTISEHLTCDDSFSTVWPCTLDRFSVLVVNTTLDATSLFADIDTLESMHVSTSSYHIELDIHLDGAATTQFSMHNASIVSSAVYIYSQNISIDTSSCINTTAQGLKFGPGFNSAVTVGSAYGGTGGGALSSTDMLLPSKCADVDVESTMYMQPIGDLKGSIGDFRGYGSGGGTDLTRGAGFVQLNASHTLQLDGLVLANGGFDSVSPASRSGSGNNNYPSPLSIHIVTHSKHDGVPTGGTIRLSAAVLVGSGHVEACGGNATAPDPDSSDGGGGGGGGGGRVVLEYEKGHRGAVRVHVHGGTHAAEDMPPLWCQEGGAGTFLEVVRSTDGSLEGSIWILGRRRHAPPAGRMAGTPLFYRTSRRELMIEPWMLHVHVANHALVFASSVQLSPANNTSIEVK</sequence>
<reference evidence="3 4" key="1">
    <citation type="submission" date="2018-08" db="EMBL/GenBank/DDBJ databases">
        <title>Aphanomyces genome sequencing and annotation.</title>
        <authorList>
            <person name="Minardi D."/>
            <person name="Oidtmann B."/>
            <person name="Van Der Giezen M."/>
            <person name="Studholme D.J."/>
        </authorList>
    </citation>
    <scope>NUCLEOTIDE SEQUENCE [LARGE SCALE GENOMIC DNA]</scope>
    <source>
        <strain evidence="3 4">Yx</strain>
    </source>
</reference>
<organism evidence="3 4">
    <name type="scientific">Aphanomyces astaci</name>
    <name type="common">Crayfish plague agent</name>
    <dbReference type="NCBI Taxonomy" id="112090"/>
    <lineage>
        <taxon>Eukaryota</taxon>
        <taxon>Sar</taxon>
        <taxon>Stramenopiles</taxon>
        <taxon>Oomycota</taxon>
        <taxon>Saprolegniomycetes</taxon>
        <taxon>Saprolegniales</taxon>
        <taxon>Verrucalvaceae</taxon>
        <taxon>Aphanomyces</taxon>
    </lineage>
</organism>
<feature type="compositionally biased region" description="Gly residues" evidence="1">
    <location>
        <begin position="309"/>
        <end position="320"/>
    </location>
</feature>
<dbReference type="EMBL" id="QUTA01005529">
    <property type="protein sequence ID" value="RHY15341.1"/>
    <property type="molecule type" value="Genomic_DNA"/>
</dbReference>
<dbReference type="AlphaFoldDB" id="A0A397BC05"/>
<accession>A0A397BC05</accession>
<comment type="caution">
    <text evidence="3">The sequence shown here is derived from an EMBL/GenBank/DDBJ whole genome shotgun (WGS) entry which is preliminary data.</text>
</comment>
<keyword evidence="2" id="KW-0732">Signal</keyword>
<feature type="chain" id="PRO_5017378005" evidence="2">
    <location>
        <begin position="22"/>
        <end position="439"/>
    </location>
</feature>
<dbReference type="Proteomes" id="UP000266239">
    <property type="component" value="Unassembled WGS sequence"/>
</dbReference>
<feature type="signal peptide" evidence="2">
    <location>
        <begin position="1"/>
        <end position="21"/>
    </location>
</feature>